<evidence type="ECO:0000313" key="1">
    <source>
        <dbReference type="EMBL" id="SQF39095.1"/>
    </source>
</evidence>
<proteinExistence type="predicted"/>
<reference evidence="1 2" key="1">
    <citation type="submission" date="2018-06" db="EMBL/GenBank/DDBJ databases">
        <authorList>
            <consortium name="Pathogen Informatics"/>
            <person name="Doyle S."/>
        </authorList>
    </citation>
    <scope>NUCLEOTIDE SEQUENCE [LARGE SCALE GENOMIC DNA]</scope>
    <source>
        <strain evidence="1 2">NCTC12278</strain>
    </source>
</reference>
<dbReference type="AlphaFoldDB" id="A0A2X3VN42"/>
<name>A0A2X3VN42_9STRE</name>
<sequence length="153" mass="18085">MTLIEYVDIVKQTGKSISTIKKWRKKIENLSGYEFTKTKARVSRHSVQVFFDFSKDEVAKFIELSKEIDKTKDLDSSIKKVWGDLNTQQAQSLEEDLLELEFDFYNFKKEITKTVTNLQTDNRVLSQRLTSMLERLNELEDDQKTGFFKRLKK</sequence>
<dbReference type="STRING" id="1123303.GCA_000372425_01559"/>
<protein>
    <submittedName>
        <fullName evidence="1">Uncharacterized protein</fullName>
    </submittedName>
</protein>
<evidence type="ECO:0000313" key="2">
    <source>
        <dbReference type="Proteomes" id="UP000249495"/>
    </source>
</evidence>
<gene>
    <name evidence="1" type="ORF">NCTC12278_00161</name>
</gene>
<organism evidence="1 2">
    <name type="scientific">Streptococcus ferus</name>
    <dbReference type="NCBI Taxonomy" id="1345"/>
    <lineage>
        <taxon>Bacteria</taxon>
        <taxon>Bacillati</taxon>
        <taxon>Bacillota</taxon>
        <taxon>Bacilli</taxon>
        <taxon>Lactobacillales</taxon>
        <taxon>Streptococcaceae</taxon>
        <taxon>Streptococcus</taxon>
    </lineage>
</organism>
<dbReference type="Proteomes" id="UP000249495">
    <property type="component" value="Chromosome 1"/>
</dbReference>
<accession>A0A2X3VN42</accession>
<keyword evidence="2" id="KW-1185">Reference proteome</keyword>
<dbReference type="KEGG" id="sfer:NCTC12278_00161"/>
<dbReference type="EMBL" id="LS483343">
    <property type="protein sequence ID" value="SQF39095.1"/>
    <property type="molecule type" value="Genomic_DNA"/>
</dbReference>